<keyword evidence="5 11" id="KW-0863">Zinc-finger</keyword>
<dbReference type="InterPro" id="IPR036236">
    <property type="entry name" value="Znf_C2H2_sf"/>
</dbReference>
<dbReference type="Gene3D" id="3.30.160.60">
    <property type="entry name" value="Classic Zinc Finger"/>
    <property type="match status" value="1"/>
</dbReference>
<keyword evidence="10" id="KW-0539">Nucleus</keyword>
<sequence>DSEELQPESEQTEVVEDFERTPSGRVRRHSAQVAVFHLQEIAEDELAREGRRRRKKEDLVPDTKRLNYLRPGLPTFNPQLLDRWKALVKENGFICCPNNCCEAIYSSVSGLKAHLANCNKGHHSGGKYSCLLCKKEFSSESGVKYHILKTHSQNWFRMSAVSSASKRKRSPEPSPDISEIKAMDKNKKMKLEEKAPSLPPTSTLPFTKETPFALKTQTKKSSSNSELFMGTTEFESMLAKEAIREQKLGAAESTIWYALEKEDCPGELGHTETSRRARKTTIGTNEDHSRGGSTIDKLRPVLVSDTADYARKWRKISDIRNMSVHPVISISPRLFRWCNLDVTACGRYEIYSTRR</sequence>
<dbReference type="PANTHER" id="PTHR22979">
    <property type="entry name" value="ZINC FINGER PROTEIN-RELATED"/>
    <property type="match status" value="1"/>
</dbReference>
<feature type="domain" description="C2H2-type" evidence="13">
    <location>
        <begin position="128"/>
        <end position="152"/>
    </location>
</feature>
<comment type="subcellular location">
    <subcellularLocation>
        <location evidence="1">Nucleus</location>
    </subcellularLocation>
</comment>
<dbReference type="Pfam" id="PF21276">
    <property type="entry name" value="ZNF512_C2HC"/>
    <property type="match status" value="1"/>
</dbReference>
<reference evidence="14" key="1">
    <citation type="submission" date="2023-07" db="EMBL/GenBank/DDBJ databases">
        <authorList>
            <person name="Stuckert A."/>
        </authorList>
    </citation>
    <scope>NUCLEOTIDE SEQUENCE</scope>
</reference>
<keyword evidence="9" id="KW-0804">Transcription</keyword>
<evidence type="ECO:0000256" key="12">
    <source>
        <dbReference type="SAM" id="MobiDB-lite"/>
    </source>
</evidence>
<evidence type="ECO:0000313" key="15">
    <source>
        <dbReference type="Proteomes" id="UP001176940"/>
    </source>
</evidence>
<dbReference type="EMBL" id="CAUEEQ010007554">
    <property type="protein sequence ID" value="CAJ0931173.1"/>
    <property type="molecule type" value="Genomic_DNA"/>
</dbReference>
<feature type="region of interest" description="Disordered" evidence="12">
    <location>
        <begin position="161"/>
        <end position="182"/>
    </location>
</feature>
<dbReference type="PROSITE" id="PS00028">
    <property type="entry name" value="ZINC_FINGER_C2H2_1"/>
    <property type="match status" value="1"/>
</dbReference>
<evidence type="ECO:0000313" key="14">
    <source>
        <dbReference type="EMBL" id="CAJ0931173.1"/>
    </source>
</evidence>
<gene>
    <name evidence="14" type="ORF">RIMI_LOCUS4630772</name>
</gene>
<keyword evidence="6" id="KW-0862">Zinc</keyword>
<keyword evidence="4" id="KW-0677">Repeat</keyword>
<evidence type="ECO:0000256" key="1">
    <source>
        <dbReference type="ARBA" id="ARBA00004123"/>
    </source>
</evidence>
<feature type="non-terminal residue" evidence="14">
    <location>
        <position position="1"/>
    </location>
</feature>
<keyword evidence="8" id="KW-0238">DNA-binding</keyword>
<organism evidence="14 15">
    <name type="scientific">Ranitomeya imitator</name>
    <name type="common">mimic poison frog</name>
    <dbReference type="NCBI Taxonomy" id="111125"/>
    <lineage>
        <taxon>Eukaryota</taxon>
        <taxon>Metazoa</taxon>
        <taxon>Chordata</taxon>
        <taxon>Craniata</taxon>
        <taxon>Vertebrata</taxon>
        <taxon>Euteleostomi</taxon>
        <taxon>Amphibia</taxon>
        <taxon>Batrachia</taxon>
        <taxon>Anura</taxon>
        <taxon>Neobatrachia</taxon>
        <taxon>Hyloidea</taxon>
        <taxon>Dendrobatidae</taxon>
        <taxon>Dendrobatinae</taxon>
        <taxon>Ranitomeya</taxon>
    </lineage>
</organism>
<keyword evidence="7" id="KW-0805">Transcription regulation</keyword>
<proteinExistence type="inferred from homology"/>
<evidence type="ECO:0000256" key="6">
    <source>
        <dbReference type="ARBA" id="ARBA00022833"/>
    </source>
</evidence>
<dbReference type="SUPFAM" id="SSF57667">
    <property type="entry name" value="beta-beta-alpha zinc fingers"/>
    <property type="match status" value="2"/>
</dbReference>
<evidence type="ECO:0000259" key="13">
    <source>
        <dbReference type="PROSITE" id="PS50157"/>
    </source>
</evidence>
<evidence type="ECO:0000256" key="4">
    <source>
        <dbReference type="ARBA" id="ARBA00022737"/>
    </source>
</evidence>
<evidence type="ECO:0000256" key="11">
    <source>
        <dbReference type="PROSITE-ProRule" id="PRU00042"/>
    </source>
</evidence>
<evidence type="ECO:0000256" key="2">
    <source>
        <dbReference type="ARBA" id="ARBA00006991"/>
    </source>
</evidence>
<dbReference type="InterPro" id="IPR013087">
    <property type="entry name" value="Znf_C2H2_type"/>
</dbReference>
<dbReference type="InterPro" id="IPR052274">
    <property type="entry name" value="Krueppel_C2H2_Zn-finger"/>
</dbReference>
<dbReference type="Proteomes" id="UP001176940">
    <property type="component" value="Unassembled WGS sequence"/>
</dbReference>
<accession>A0ABN9L1Z2</accession>
<dbReference type="InterPro" id="IPR048408">
    <property type="entry name" value="ZNF512_C2HC"/>
</dbReference>
<comment type="similarity">
    <text evidence="2">Belongs to the krueppel C2H2-type zinc-finger protein family.</text>
</comment>
<keyword evidence="3" id="KW-0479">Metal-binding</keyword>
<dbReference type="PROSITE" id="PS50157">
    <property type="entry name" value="ZINC_FINGER_C2H2_2"/>
    <property type="match status" value="1"/>
</dbReference>
<protein>
    <recommendedName>
        <fullName evidence="13">C2H2-type domain-containing protein</fullName>
    </recommendedName>
</protein>
<evidence type="ECO:0000256" key="3">
    <source>
        <dbReference type="ARBA" id="ARBA00022723"/>
    </source>
</evidence>
<comment type="caution">
    <text evidence="14">The sequence shown here is derived from an EMBL/GenBank/DDBJ whole genome shotgun (WGS) entry which is preliminary data.</text>
</comment>
<dbReference type="PANTHER" id="PTHR22979:SF3">
    <property type="entry name" value="ZINC FINGER PROTEIN 512B"/>
    <property type="match status" value="1"/>
</dbReference>
<evidence type="ECO:0000256" key="8">
    <source>
        <dbReference type="ARBA" id="ARBA00023125"/>
    </source>
</evidence>
<evidence type="ECO:0000256" key="7">
    <source>
        <dbReference type="ARBA" id="ARBA00023015"/>
    </source>
</evidence>
<name>A0ABN9L1Z2_9NEOB</name>
<evidence type="ECO:0000256" key="9">
    <source>
        <dbReference type="ARBA" id="ARBA00023163"/>
    </source>
</evidence>
<evidence type="ECO:0000256" key="5">
    <source>
        <dbReference type="ARBA" id="ARBA00022771"/>
    </source>
</evidence>
<keyword evidence="15" id="KW-1185">Reference proteome</keyword>
<evidence type="ECO:0000256" key="10">
    <source>
        <dbReference type="ARBA" id="ARBA00023242"/>
    </source>
</evidence>